<dbReference type="Gene3D" id="3.40.800.20">
    <property type="entry name" value="Histone deacetylase domain"/>
    <property type="match status" value="1"/>
</dbReference>
<dbReference type="Pfam" id="PF00850">
    <property type="entry name" value="Hist_deacetyl"/>
    <property type="match status" value="1"/>
</dbReference>
<dbReference type="EMBL" id="BARS01022594">
    <property type="protein sequence ID" value="GAG01845.1"/>
    <property type="molecule type" value="Genomic_DNA"/>
</dbReference>
<gene>
    <name evidence="2" type="ORF">S01H1_36106</name>
</gene>
<proteinExistence type="predicted"/>
<protein>
    <recommendedName>
        <fullName evidence="1">Histone deacetylase domain-containing protein</fullName>
    </recommendedName>
</protein>
<sequence>NQILDDIFLPVAEQFKPDFIIFSSGFDSHHLDPLGGLKITADYFGEILSKFQDIQPKIVCTLEGGYNLEWMGKCIVSQLAKMTSNKIKTEDSSSENKNVEKVIKDIKNEIKDYWEL</sequence>
<reference evidence="2" key="1">
    <citation type="journal article" date="2014" name="Front. Microbiol.">
        <title>High frequency of phylogenetically diverse reductive dehalogenase-homologous genes in deep subseafloor sedimentary metagenomes.</title>
        <authorList>
            <person name="Kawai M."/>
            <person name="Futagami T."/>
            <person name="Toyoda A."/>
            <person name="Takaki Y."/>
            <person name="Nishi S."/>
            <person name="Hori S."/>
            <person name="Arai W."/>
            <person name="Tsubouchi T."/>
            <person name="Morono Y."/>
            <person name="Uchiyama I."/>
            <person name="Ito T."/>
            <person name="Fujiyama A."/>
            <person name="Inagaki F."/>
            <person name="Takami H."/>
        </authorList>
    </citation>
    <scope>NUCLEOTIDE SEQUENCE</scope>
    <source>
        <strain evidence="2">Expedition CK06-06</strain>
    </source>
</reference>
<feature type="non-terminal residue" evidence="2">
    <location>
        <position position="1"/>
    </location>
</feature>
<name>X0U8G4_9ZZZZ</name>
<evidence type="ECO:0000313" key="2">
    <source>
        <dbReference type="EMBL" id="GAG01845.1"/>
    </source>
</evidence>
<dbReference type="InterPro" id="IPR023696">
    <property type="entry name" value="Ureohydrolase_dom_sf"/>
</dbReference>
<organism evidence="2">
    <name type="scientific">marine sediment metagenome</name>
    <dbReference type="NCBI Taxonomy" id="412755"/>
    <lineage>
        <taxon>unclassified sequences</taxon>
        <taxon>metagenomes</taxon>
        <taxon>ecological metagenomes</taxon>
    </lineage>
</organism>
<dbReference type="PANTHER" id="PTHR10625:SF10">
    <property type="entry name" value="HISTONE DEACETYLASE HDAC1"/>
    <property type="match status" value="1"/>
</dbReference>
<dbReference type="AlphaFoldDB" id="X0U8G4"/>
<dbReference type="PANTHER" id="PTHR10625">
    <property type="entry name" value="HISTONE DEACETYLASE HDAC1-RELATED"/>
    <property type="match status" value="1"/>
</dbReference>
<comment type="caution">
    <text evidence="2">The sequence shown here is derived from an EMBL/GenBank/DDBJ whole genome shotgun (WGS) entry which is preliminary data.</text>
</comment>
<feature type="domain" description="Histone deacetylase" evidence="1">
    <location>
        <begin position="2"/>
        <end position="79"/>
    </location>
</feature>
<dbReference type="GO" id="GO:0004407">
    <property type="term" value="F:histone deacetylase activity"/>
    <property type="evidence" value="ECO:0007669"/>
    <property type="project" value="TreeGrafter"/>
</dbReference>
<dbReference type="InterPro" id="IPR023801">
    <property type="entry name" value="His_deacetylse_dom"/>
</dbReference>
<evidence type="ECO:0000259" key="1">
    <source>
        <dbReference type="Pfam" id="PF00850"/>
    </source>
</evidence>
<dbReference type="InterPro" id="IPR037138">
    <property type="entry name" value="His_deacetylse_dom_sf"/>
</dbReference>
<accession>X0U8G4</accession>
<dbReference type="GO" id="GO:0040029">
    <property type="term" value="P:epigenetic regulation of gene expression"/>
    <property type="evidence" value="ECO:0007669"/>
    <property type="project" value="TreeGrafter"/>
</dbReference>
<dbReference type="SUPFAM" id="SSF52768">
    <property type="entry name" value="Arginase/deacetylase"/>
    <property type="match status" value="1"/>
</dbReference>